<reference evidence="3" key="1">
    <citation type="submission" date="2018-11" db="EMBL/GenBank/DDBJ databases">
        <authorList>
            <person name="Grassa J C."/>
        </authorList>
    </citation>
    <scope>NUCLEOTIDE SEQUENCE [LARGE SCALE GENOMIC DNA]</scope>
</reference>
<name>A0A803NNF2_CANSA</name>
<dbReference type="Gene3D" id="1.10.287.1490">
    <property type="match status" value="1"/>
</dbReference>
<dbReference type="Proteomes" id="UP000596661">
    <property type="component" value="Chromosome 1"/>
</dbReference>
<reference evidence="3" key="2">
    <citation type="submission" date="2021-03" db="UniProtKB">
        <authorList>
            <consortium name="EnsemblPlants"/>
        </authorList>
    </citation>
    <scope>IDENTIFICATION</scope>
</reference>
<dbReference type="EnsemblPlants" id="evm.model.01.3025">
    <property type="protein sequence ID" value="cds.evm.model.01.3025"/>
    <property type="gene ID" value="evm.TU.01.3025"/>
</dbReference>
<feature type="coiled-coil region" evidence="1">
    <location>
        <begin position="80"/>
        <end position="162"/>
    </location>
</feature>
<accession>A0A803NNF2</accession>
<dbReference type="Gramene" id="evm.model.01.3025">
    <property type="protein sequence ID" value="cds.evm.model.01.3025"/>
    <property type="gene ID" value="evm.TU.01.3025"/>
</dbReference>
<evidence type="ECO:0000313" key="4">
    <source>
        <dbReference type="Proteomes" id="UP000596661"/>
    </source>
</evidence>
<keyword evidence="4" id="KW-1185">Reference proteome</keyword>
<evidence type="ECO:0000256" key="2">
    <source>
        <dbReference type="SAM" id="MobiDB-lite"/>
    </source>
</evidence>
<evidence type="ECO:0000256" key="1">
    <source>
        <dbReference type="SAM" id="Coils"/>
    </source>
</evidence>
<evidence type="ECO:0000313" key="3">
    <source>
        <dbReference type="EnsemblPlants" id="cds.evm.model.01.3025"/>
    </source>
</evidence>
<sequence>MLAHQTSSNVVVLSTEAKKDKDMLQYYLDQSLPKVSDQLIRADNELSLELVMGGVLKEAARMAYAYSRAKSIEAKNLATTNTLQREVDASKKEVQDVRNELIEVNKKLLAAKKRVEELTKEMQEMPSTAQLEADNDALSKEVNELKDERESLHTLLSKLEEDVQTRQTREEGLVKEVESLETAALEAAKENPEATTSTVPIDQNTEAPVAQNVGLWPP</sequence>
<protein>
    <submittedName>
        <fullName evidence="3">Uncharacterized protein</fullName>
    </submittedName>
</protein>
<dbReference type="AlphaFoldDB" id="A0A803NNF2"/>
<dbReference type="EMBL" id="UZAU01000083">
    <property type="status" value="NOT_ANNOTATED_CDS"/>
    <property type="molecule type" value="Genomic_DNA"/>
</dbReference>
<keyword evidence="1" id="KW-0175">Coiled coil</keyword>
<proteinExistence type="predicted"/>
<organism evidence="3 4">
    <name type="scientific">Cannabis sativa</name>
    <name type="common">Hemp</name>
    <name type="synonym">Marijuana</name>
    <dbReference type="NCBI Taxonomy" id="3483"/>
    <lineage>
        <taxon>Eukaryota</taxon>
        <taxon>Viridiplantae</taxon>
        <taxon>Streptophyta</taxon>
        <taxon>Embryophyta</taxon>
        <taxon>Tracheophyta</taxon>
        <taxon>Spermatophyta</taxon>
        <taxon>Magnoliopsida</taxon>
        <taxon>eudicotyledons</taxon>
        <taxon>Gunneridae</taxon>
        <taxon>Pentapetalae</taxon>
        <taxon>rosids</taxon>
        <taxon>fabids</taxon>
        <taxon>Rosales</taxon>
        <taxon>Cannabaceae</taxon>
        <taxon>Cannabis</taxon>
    </lineage>
</organism>
<feature type="compositionally biased region" description="Polar residues" evidence="2">
    <location>
        <begin position="193"/>
        <end position="206"/>
    </location>
</feature>
<feature type="region of interest" description="Disordered" evidence="2">
    <location>
        <begin position="186"/>
        <end position="218"/>
    </location>
</feature>